<dbReference type="EMBL" id="UYSL01023995">
    <property type="protein sequence ID" value="VDL82956.1"/>
    <property type="molecule type" value="Genomic_DNA"/>
</dbReference>
<comment type="similarity">
    <text evidence="9">Belongs to the exportin family.</text>
</comment>
<evidence type="ECO:0000259" key="11">
    <source>
        <dbReference type="Pfam" id="PF08389"/>
    </source>
</evidence>
<dbReference type="GO" id="GO:0031267">
    <property type="term" value="F:small GTPase binding"/>
    <property type="evidence" value="ECO:0007669"/>
    <property type="project" value="InterPro"/>
</dbReference>
<dbReference type="Pfam" id="PF08389">
    <property type="entry name" value="Xpo1"/>
    <property type="match status" value="1"/>
</dbReference>
<reference evidence="12 13" key="2">
    <citation type="submission" date="2018-11" db="EMBL/GenBank/DDBJ databases">
        <authorList>
            <consortium name="Pathogen Informatics"/>
        </authorList>
    </citation>
    <scope>NUCLEOTIDE SEQUENCE [LARGE SCALE GENOMIC DNA]</scope>
</reference>
<evidence type="ECO:0000256" key="4">
    <source>
        <dbReference type="ARBA" id="ARBA00022555"/>
    </source>
</evidence>
<dbReference type="PANTHER" id="PTHR15952">
    <property type="entry name" value="EXPORTIN-T/LOS1"/>
    <property type="match status" value="1"/>
</dbReference>
<comment type="subcellular location">
    <subcellularLocation>
        <location evidence="1 9">Cytoplasm</location>
    </subcellularLocation>
    <subcellularLocation>
        <location evidence="9">Nucleus</location>
    </subcellularLocation>
    <text evidence="9">Shuttles between the nucleus and the cytoplasm.</text>
</comment>
<gene>
    <name evidence="12" type="ORF">NBR_LOCUS19227</name>
</gene>
<dbReference type="Proteomes" id="UP000271162">
    <property type="component" value="Unassembled WGS sequence"/>
</dbReference>
<dbReference type="GO" id="GO:0071528">
    <property type="term" value="P:tRNA re-export from nucleus"/>
    <property type="evidence" value="ECO:0007669"/>
    <property type="project" value="UniProtKB-UniRule"/>
</dbReference>
<keyword evidence="9" id="KW-0813">Transport</keyword>
<protein>
    <recommendedName>
        <fullName evidence="2 9">Exportin-T</fullName>
    </recommendedName>
    <alternativeName>
        <fullName evidence="7 9">Exportin(tRNA)</fullName>
    </alternativeName>
    <alternativeName>
        <fullName evidence="8 9">tRNA exportin</fullName>
    </alternativeName>
</protein>
<evidence type="ECO:0000256" key="7">
    <source>
        <dbReference type="ARBA" id="ARBA00029784"/>
    </source>
</evidence>
<comment type="function">
    <text evidence="9">tRNA nucleus export receptor which facilitates tRNA translocation across the nuclear pore complex.</text>
</comment>
<dbReference type="SUPFAM" id="SSF48371">
    <property type="entry name" value="ARM repeat"/>
    <property type="match status" value="1"/>
</dbReference>
<evidence type="ECO:0000256" key="2">
    <source>
        <dbReference type="ARBA" id="ARBA00018928"/>
    </source>
</evidence>
<feature type="domain" description="Exportin-1/Importin-beta-like" evidence="11">
    <location>
        <begin position="104"/>
        <end position="250"/>
    </location>
</feature>
<organism evidence="14">
    <name type="scientific">Nippostrongylus brasiliensis</name>
    <name type="common">Rat hookworm</name>
    <dbReference type="NCBI Taxonomy" id="27835"/>
    <lineage>
        <taxon>Eukaryota</taxon>
        <taxon>Metazoa</taxon>
        <taxon>Ecdysozoa</taxon>
        <taxon>Nematoda</taxon>
        <taxon>Chromadorea</taxon>
        <taxon>Rhabditida</taxon>
        <taxon>Rhabditina</taxon>
        <taxon>Rhabditomorpha</taxon>
        <taxon>Strongyloidea</taxon>
        <taxon>Heligmosomidae</taxon>
        <taxon>Nippostrongylus</taxon>
    </lineage>
</organism>
<evidence type="ECO:0000256" key="10">
    <source>
        <dbReference type="SAM" id="MobiDB-lite"/>
    </source>
</evidence>
<feature type="region of interest" description="Disordered" evidence="10">
    <location>
        <begin position="1"/>
        <end position="20"/>
    </location>
</feature>
<reference evidence="14" key="1">
    <citation type="submission" date="2017-02" db="UniProtKB">
        <authorList>
            <consortium name="WormBaseParasite"/>
        </authorList>
    </citation>
    <scope>IDENTIFICATION</scope>
</reference>
<dbReference type="STRING" id="27835.A0A0N4YPQ5"/>
<evidence type="ECO:0000256" key="9">
    <source>
        <dbReference type="RuleBase" id="RU366037"/>
    </source>
</evidence>
<evidence type="ECO:0000256" key="1">
    <source>
        <dbReference type="ARBA" id="ARBA00004496"/>
    </source>
</evidence>
<dbReference type="Gene3D" id="1.25.10.10">
    <property type="entry name" value="Leucine-rich Repeat Variant"/>
    <property type="match status" value="1"/>
</dbReference>
<keyword evidence="4 9" id="KW-0820">tRNA-binding</keyword>
<dbReference type="GO" id="GO:0000049">
    <property type="term" value="F:tRNA binding"/>
    <property type="evidence" value="ECO:0007669"/>
    <property type="project" value="UniProtKB-UniRule"/>
</dbReference>
<evidence type="ECO:0000313" key="13">
    <source>
        <dbReference type="Proteomes" id="UP000271162"/>
    </source>
</evidence>
<dbReference type="GO" id="GO:0016363">
    <property type="term" value="C:nuclear matrix"/>
    <property type="evidence" value="ECO:0007669"/>
    <property type="project" value="TreeGrafter"/>
</dbReference>
<dbReference type="InterPro" id="IPR040017">
    <property type="entry name" value="XPOT"/>
</dbReference>
<evidence type="ECO:0000256" key="6">
    <source>
        <dbReference type="ARBA" id="ARBA00023242"/>
    </source>
</evidence>
<name>A0A0N4YPQ5_NIPBR</name>
<dbReference type="GO" id="GO:0005643">
    <property type="term" value="C:nuclear pore"/>
    <property type="evidence" value="ECO:0007669"/>
    <property type="project" value="TreeGrafter"/>
</dbReference>
<dbReference type="GO" id="GO:0005737">
    <property type="term" value="C:cytoplasm"/>
    <property type="evidence" value="ECO:0007669"/>
    <property type="project" value="UniProtKB-SubCell"/>
</dbReference>
<dbReference type="InterPro" id="IPR011989">
    <property type="entry name" value="ARM-like"/>
</dbReference>
<dbReference type="OMA" id="LYICHEN"/>
<evidence type="ECO:0000256" key="5">
    <source>
        <dbReference type="ARBA" id="ARBA00022884"/>
    </source>
</evidence>
<evidence type="ECO:0000313" key="12">
    <source>
        <dbReference type="EMBL" id="VDL82956.1"/>
    </source>
</evidence>
<dbReference type="InterPro" id="IPR016024">
    <property type="entry name" value="ARM-type_fold"/>
</dbReference>
<evidence type="ECO:0000256" key="3">
    <source>
        <dbReference type="ARBA" id="ARBA00022490"/>
    </source>
</evidence>
<dbReference type="WBParaSite" id="NBR_0001922601-mRNA-1">
    <property type="protein sequence ID" value="NBR_0001922601-mRNA-1"/>
    <property type="gene ID" value="NBR_0001922601"/>
</dbReference>
<keyword evidence="13" id="KW-1185">Reference proteome</keyword>
<feature type="compositionally biased region" description="Polar residues" evidence="10">
    <location>
        <begin position="1"/>
        <end position="10"/>
    </location>
</feature>
<dbReference type="AlphaFoldDB" id="A0A0N4YPQ5"/>
<evidence type="ECO:0000313" key="14">
    <source>
        <dbReference type="WBParaSite" id="NBR_0001922601-mRNA-1"/>
    </source>
</evidence>
<proteinExistence type="inferred from homology"/>
<dbReference type="PANTHER" id="PTHR15952:SF11">
    <property type="entry name" value="EXPORTIN-T"/>
    <property type="match status" value="1"/>
</dbReference>
<keyword evidence="5 9" id="KW-0694">RNA-binding</keyword>
<dbReference type="InterPro" id="IPR013598">
    <property type="entry name" value="Exportin-1/Importin-b-like"/>
</dbReference>
<accession>A0A0N4YPQ5</accession>
<evidence type="ECO:0000256" key="8">
    <source>
        <dbReference type="ARBA" id="ARBA00032199"/>
    </source>
</evidence>
<sequence length="356" mass="39683">MTAVNSSLNGNPFAPPGSINDPARQAQLYHYLETLKTDENGWRKSSDIIIANNLSTDEEHFLLLQVVEDYLTRRYAAADADSVMCIRSLLSNWIQKLSTRPNQPSFLFNKMAHIFSLVFAADFPDRWPSFMDDIFLSRGLDSVPLVVFYLKTLLAIDSEVVDRDIQRSKSTFDRNTKIKDYMRDICIPQIVQSWWTILERCSDVTAQCLCLDAVAAYVDWIDVELVANDVFVPLVIARLGNNDISESAVRAVSALIQKGMPPTKKLSLVTALCDVMRNNHLISVNPNSDHEDVLRAGSLLSSVGSVLIDTYHNYNTSSSSETHTFALNFAGESVQVTTTAEAEPFAHSCLVVVVPI</sequence>
<keyword evidence="6 9" id="KW-0539">Nucleus</keyword>
<keyword evidence="3 9" id="KW-0963">Cytoplasm</keyword>